<proteinExistence type="predicted"/>
<feature type="compositionally biased region" description="Low complexity" evidence="1">
    <location>
        <begin position="639"/>
        <end position="654"/>
    </location>
</feature>
<evidence type="ECO:0000256" key="1">
    <source>
        <dbReference type="SAM" id="MobiDB-lite"/>
    </source>
</evidence>
<dbReference type="Proteomes" id="UP000279236">
    <property type="component" value="Unassembled WGS sequence"/>
</dbReference>
<reference evidence="2 3" key="1">
    <citation type="submission" date="2018-11" db="EMBL/GenBank/DDBJ databases">
        <title>Genome sequence of Apiotrichum porosum DSM 27194.</title>
        <authorList>
            <person name="Aliyu H."/>
            <person name="Gorte O."/>
            <person name="Ochsenreither K."/>
        </authorList>
    </citation>
    <scope>NUCLEOTIDE SEQUENCE [LARGE SCALE GENOMIC DNA]</scope>
    <source>
        <strain evidence="2 3">DSM 27194</strain>
    </source>
</reference>
<sequence>MPTAYFEEVTATEDLLRWALRILIILMDECDDGNEDDPNGSAICVITIIVINIAVFGEVDPHTDLPYELDADVTHPLFLSPLAHIRHGLPANFGFSSPFPTDLCQWNAATCNVRPEGHGSNFAIFSYPLSALIPFIGEHHQTSQRVLDVLVAQGVLDEPVVLPPFVPDERFVSLLQFNAVPGYKLQLFTSHNGPVKGMVDSDLLVPAELSVALDRLASTGPASFRPVLPAATVVSSSSSSASVATFTVVNFATHTRGQDGRRKTHEQRRKDQARWIEQEIQEMVQTLAPFAKNARWGDRYRFPERAWASVVKAVNAVGDQPKSLEQCMLKWQTLHGDYSACAASSNITRLALWEAAANQNVSPACLRATSSLPFVDYFGFIAGVDQSLLTANELAAVTILATFSLGLDVVNRREVAVATAAAKHDHNLAPGWTSADVDALLDRIGTLLANGMSSIGALTPAHYTAVAASLPRSPGADMFKSPEVCAKVFKFLVKKRNLVTRVIQLEGINWNPATCRVDGTTEAWGGVRQVIEKRPFAVVRWVYLPTFDKINALFASPTHDVSRAKTALALSGAATKHHLSTSAVIGETEKKGIKAHDPIKSKGKRRARSVDGDSEAFEATPVPAAKKRKIKTEEDNDDGAVAAGSSASSTSDASKVNGKCRMSSCCSRFLCRMTVSHDGVKIVKAKGQGIGTRLDRRRVA</sequence>
<name>A0A427Y440_9TREE</name>
<dbReference type="AlphaFoldDB" id="A0A427Y440"/>
<feature type="compositionally biased region" description="Basic and acidic residues" evidence="1">
    <location>
        <begin position="590"/>
        <end position="600"/>
    </location>
</feature>
<organism evidence="2 3">
    <name type="scientific">Apiotrichum porosum</name>
    <dbReference type="NCBI Taxonomy" id="105984"/>
    <lineage>
        <taxon>Eukaryota</taxon>
        <taxon>Fungi</taxon>
        <taxon>Dikarya</taxon>
        <taxon>Basidiomycota</taxon>
        <taxon>Agaricomycotina</taxon>
        <taxon>Tremellomycetes</taxon>
        <taxon>Trichosporonales</taxon>
        <taxon>Trichosporonaceae</taxon>
        <taxon>Apiotrichum</taxon>
    </lineage>
</organism>
<comment type="caution">
    <text evidence="2">The sequence shown here is derived from an EMBL/GenBank/DDBJ whole genome shotgun (WGS) entry which is preliminary data.</text>
</comment>
<dbReference type="GeneID" id="39588560"/>
<evidence type="ECO:0000313" key="3">
    <source>
        <dbReference type="Proteomes" id="UP000279236"/>
    </source>
</evidence>
<evidence type="ECO:0008006" key="4">
    <source>
        <dbReference type="Google" id="ProtNLM"/>
    </source>
</evidence>
<dbReference type="RefSeq" id="XP_028478622.1">
    <property type="nucleotide sequence ID" value="XM_028619650.1"/>
</dbReference>
<evidence type="ECO:0000313" key="2">
    <source>
        <dbReference type="EMBL" id="RSH85837.1"/>
    </source>
</evidence>
<keyword evidence="3" id="KW-1185">Reference proteome</keyword>
<feature type="region of interest" description="Disordered" evidence="1">
    <location>
        <begin position="590"/>
        <end position="659"/>
    </location>
</feature>
<gene>
    <name evidence="2" type="ORF">EHS24_004017</name>
</gene>
<accession>A0A427Y440</accession>
<dbReference type="EMBL" id="RSCE01000002">
    <property type="protein sequence ID" value="RSH85837.1"/>
    <property type="molecule type" value="Genomic_DNA"/>
</dbReference>
<protein>
    <recommendedName>
        <fullName evidence="4">Myb/SANT-like domain-containing protein</fullName>
    </recommendedName>
</protein>